<dbReference type="EMBL" id="JAOTNP010000122">
    <property type="protein sequence ID" value="MDV8947829.1"/>
    <property type="molecule type" value="Genomic_DNA"/>
</dbReference>
<gene>
    <name evidence="1" type="ORF">NX099_10790</name>
</gene>
<name>A0AAW9A5A0_LIMRT</name>
<protein>
    <submittedName>
        <fullName evidence="1">Helix-turn-helix domain-containing protein</fullName>
    </submittedName>
</protein>
<comment type="caution">
    <text evidence="1">The sequence shown here is derived from an EMBL/GenBank/DDBJ whole genome shotgun (WGS) entry which is preliminary data.</text>
</comment>
<feature type="non-terminal residue" evidence="1">
    <location>
        <position position="1"/>
    </location>
</feature>
<proteinExistence type="predicted"/>
<dbReference type="Proteomes" id="UP001286376">
    <property type="component" value="Unassembled WGS sequence"/>
</dbReference>
<evidence type="ECO:0000313" key="2">
    <source>
        <dbReference type="Proteomes" id="UP001286376"/>
    </source>
</evidence>
<evidence type="ECO:0000313" key="1">
    <source>
        <dbReference type="EMBL" id="MDV8947829.1"/>
    </source>
</evidence>
<reference evidence="1 2" key="1">
    <citation type="journal article" date="2022" name="Front. Cell. Infect. Microbiol.">
        <title>The probiotic and immunomodulation effects of Limosilactobacillus reuteri RGW1 isolated from calf feces.</title>
        <authorList>
            <person name="Huang K."/>
            <person name="Shi W."/>
            <person name="Yang B."/>
            <person name="Wang J."/>
        </authorList>
    </citation>
    <scope>NUCLEOTIDE SEQUENCE [LARGE SCALE GENOMIC DNA]</scope>
    <source>
        <strain evidence="1 2">RGW1</strain>
    </source>
</reference>
<accession>A0AAW9A5A0</accession>
<dbReference type="AlphaFoldDB" id="A0AAW9A5A0"/>
<sequence>FAKKLVEIRNREVHRPDDIKRFKK</sequence>
<organism evidence="1 2">
    <name type="scientific">Limosilactobacillus reuteri</name>
    <name type="common">Lactobacillus reuteri</name>
    <dbReference type="NCBI Taxonomy" id="1598"/>
    <lineage>
        <taxon>Bacteria</taxon>
        <taxon>Bacillati</taxon>
        <taxon>Bacillota</taxon>
        <taxon>Bacilli</taxon>
        <taxon>Lactobacillales</taxon>
        <taxon>Lactobacillaceae</taxon>
        <taxon>Limosilactobacillus</taxon>
    </lineage>
</organism>